<sequence>MIISKWGKPLLMLLLLFIGGFSLNGCSGPQDGDVADAEATESDEPSLTEEEAANEPTEY</sequence>
<protein>
    <submittedName>
        <fullName evidence="2">Uncharacterized protein</fullName>
    </submittedName>
</protein>
<accession>A0A5C5XEQ8</accession>
<dbReference type="Proteomes" id="UP000316095">
    <property type="component" value="Unassembled WGS sequence"/>
</dbReference>
<dbReference type="AlphaFoldDB" id="A0A5C5XEQ8"/>
<feature type="compositionally biased region" description="Acidic residues" evidence="1">
    <location>
        <begin position="33"/>
        <end position="59"/>
    </location>
</feature>
<comment type="caution">
    <text evidence="2">The sequence shown here is derived from an EMBL/GenBank/DDBJ whole genome shotgun (WGS) entry which is preliminary data.</text>
</comment>
<organism evidence="2 3">
    <name type="scientific">Rubinisphaera italica</name>
    <dbReference type="NCBI Taxonomy" id="2527969"/>
    <lineage>
        <taxon>Bacteria</taxon>
        <taxon>Pseudomonadati</taxon>
        <taxon>Planctomycetota</taxon>
        <taxon>Planctomycetia</taxon>
        <taxon>Planctomycetales</taxon>
        <taxon>Planctomycetaceae</taxon>
        <taxon>Rubinisphaera</taxon>
    </lineage>
</organism>
<feature type="region of interest" description="Disordered" evidence="1">
    <location>
        <begin position="29"/>
        <end position="59"/>
    </location>
</feature>
<gene>
    <name evidence="2" type="ORF">Pan54_22160</name>
</gene>
<evidence type="ECO:0000256" key="1">
    <source>
        <dbReference type="SAM" id="MobiDB-lite"/>
    </source>
</evidence>
<name>A0A5C5XEQ8_9PLAN</name>
<reference evidence="2 3" key="1">
    <citation type="submission" date="2019-02" db="EMBL/GenBank/DDBJ databases">
        <title>Deep-cultivation of Planctomycetes and their phenomic and genomic characterization uncovers novel biology.</title>
        <authorList>
            <person name="Wiegand S."/>
            <person name="Jogler M."/>
            <person name="Boedeker C."/>
            <person name="Pinto D."/>
            <person name="Vollmers J."/>
            <person name="Rivas-Marin E."/>
            <person name="Kohn T."/>
            <person name="Peeters S.H."/>
            <person name="Heuer A."/>
            <person name="Rast P."/>
            <person name="Oberbeckmann S."/>
            <person name="Bunk B."/>
            <person name="Jeske O."/>
            <person name="Meyerdierks A."/>
            <person name="Storesund J.E."/>
            <person name="Kallscheuer N."/>
            <person name="Luecker S."/>
            <person name="Lage O.M."/>
            <person name="Pohl T."/>
            <person name="Merkel B.J."/>
            <person name="Hornburger P."/>
            <person name="Mueller R.-W."/>
            <person name="Bruemmer F."/>
            <person name="Labrenz M."/>
            <person name="Spormann A.M."/>
            <person name="Op Den Camp H."/>
            <person name="Overmann J."/>
            <person name="Amann R."/>
            <person name="Jetten M.S.M."/>
            <person name="Mascher T."/>
            <person name="Medema M.H."/>
            <person name="Devos D.P."/>
            <person name="Kaster A.-K."/>
            <person name="Ovreas L."/>
            <person name="Rohde M."/>
            <person name="Galperin M.Y."/>
            <person name="Jogler C."/>
        </authorList>
    </citation>
    <scope>NUCLEOTIDE SEQUENCE [LARGE SCALE GENOMIC DNA]</scope>
    <source>
        <strain evidence="2 3">Pan54</strain>
    </source>
</reference>
<keyword evidence="3" id="KW-1185">Reference proteome</keyword>
<evidence type="ECO:0000313" key="2">
    <source>
        <dbReference type="EMBL" id="TWT61480.1"/>
    </source>
</evidence>
<proteinExistence type="predicted"/>
<dbReference type="EMBL" id="SJPG01000001">
    <property type="protein sequence ID" value="TWT61480.1"/>
    <property type="molecule type" value="Genomic_DNA"/>
</dbReference>
<evidence type="ECO:0000313" key="3">
    <source>
        <dbReference type="Proteomes" id="UP000316095"/>
    </source>
</evidence>